<dbReference type="SUPFAM" id="SSF54427">
    <property type="entry name" value="NTF2-like"/>
    <property type="match status" value="1"/>
</dbReference>
<reference evidence="2 3" key="1">
    <citation type="submission" date="2013-11" db="EMBL/GenBank/DDBJ databases">
        <title>Metagenomic analysis of a methanogenic consortium involved in long chain n-alkane degradation.</title>
        <authorList>
            <person name="Davidova I.A."/>
            <person name="Callaghan A.V."/>
            <person name="Wawrik B."/>
            <person name="Pruitt S."/>
            <person name="Marks C."/>
            <person name="Duncan K.E."/>
            <person name="Suflita J.M."/>
        </authorList>
    </citation>
    <scope>NUCLEOTIDE SEQUENCE [LARGE SCALE GENOMIC DNA]</scope>
    <source>
        <strain evidence="2 3">SPR</strain>
    </source>
</reference>
<name>A0A0D2HMD1_9BACT</name>
<organism evidence="2 3">
    <name type="scientific">Dethiosulfatarculus sandiegensis</name>
    <dbReference type="NCBI Taxonomy" id="1429043"/>
    <lineage>
        <taxon>Bacteria</taxon>
        <taxon>Pseudomonadati</taxon>
        <taxon>Thermodesulfobacteriota</taxon>
        <taxon>Desulfarculia</taxon>
        <taxon>Desulfarculales</taxon>
        <taxon>Desulfarculaceae</taxon>
        <taxon>Dethiosulfatarculus</taxon>
    </lineage>
</organism>
<feature type="domain" description="SnoaL-like" evidence="1">
    <location>
        <begin position="13"/>
        <end position="122"/>
    </location>
</feature>
<dbReference type="InParanoid" id="A0A0D2HMD1"/>
<dbReference type="RefSeq" id="WP_044351639.1">
    <property type="nucleotide sequence ID" value="NZ_AZAC01000045.1"/>
</dbReference>
<dbReference type="EMBL" id="AZAC01000045">
    <property type="protein sequence ID" value="KIX11768.1"/>
    <property type="molecule type" value="Genomic_DNA"/>
</dbReference>
<dbReference type="STRING" id="1429043.X474_22835"/>
<evidence type="ECO:0000313" key="2">
    <source>
        <dbReference type="EMBL" id="KIX11768.1"/>
    </source>
</evidence>
<dbReference type="AlphaFoldDB" id="A0A0D2HMD1"/>
<dbReference type="Gene3D" id="3.10.450.50">
    <property type="match status" value="1"/>
</dbReference>
<dbReference type="InterPro" id="IPR037401">
    <property type="entry name" value="SnoaL-like"/>
</dbReference>
<dbReference type="Pfam" id="PF12680">
    <property type="entry name" value="SnoaL_2"/>
    <property type="match status" value="1"/>
</dbReference>
<evidence type="ECO:0000259" key="1">
    <source>
        <dbReference type="Pfam" id="PF12680"/>
    </source>
</evidence>
<accession>A0A0D2HMD1</accession>
<dbReference type="InterPro" id="IPR032710">
    <property type="entry name" value="NTF2-like_dom_sf"/>
</dbReference>
<proteinExistence type="predicted"/>
<gene>
    <name evidence="2" type="ORF">X474_22835</name>
</gene>
<comment type="caution">
    <text evidence="2">The sequence shown here is derived from an EMBL/GenBank/DDBJ whole genome shotgun (WGS) entry which is preliminary data.</text>
</comment>
<dbReference type="Proteomes" id="UP000032233">
    <property type="component" value="Unassembled WGS sequence"/>
</dbReference>
<dbReference type="OrthoDB" id="13610at2"/>
<sequence length="133" mass="15469">MSKRAIRTAQDFRDFFRAFSRQDWEATVSYLHDDCVWDASERRMQGIGAIMDYWQKDHSSIRETLGSPENIVFGKGMAYLQVLIKLKFIADGTYMGKPYAKGRVVEVPCVDVYTFAQDNTIKECRVYTKFRQG</sequence>
<evidence type="ECO:0000313" key="3">
    <source>
        <dbReference type="Proteomes" id="UP000032233"/>
    </source>
</evidence>
<protein>
    <recommendedName>
        <fullName evidence="1">SnoaL-like domain-containing protein</fullName>
    </recommendedName>
</protein>
<keyword evidence="3" id="KW-1185">Reference proteome</keyword>